<dbReference type="GO" id="GO:0140943">
    <property type="term" value="F:histone H4K20 trimethyltransferase activity"/>
    <property type="evidence" value="ECO:0007669"/>
    <property type="project" value="UniProtKB-EC"/>
</dbReference>
<organism evidence="9 10">
    <name type="scientific">Tuber magnatum</name>
    <name type="common">white Piedmont truffle</name>
    <dbReference type="NCBI Taxonomy" id="42249"/>
    <lineage>
        <taxon>Eukaryota</taxon>
        <taxon>Fungi</taxon>
        <taxon>Dikarya</taxon>
        <taxon>Ascomycota</taxon>
        <taxon>Pezizomycotina</taxon>
        <taxon>Pezizomycetes</taxon>
        <taxon>Pezizales</taxon>
        <taxon>Tuberaceae</taxon>
        <taxon>Tuber</taxon>
    </lineage>
</organism>
<dbReference type="SMART" id="SM00317">
    <property type="entry name" value="SET"/>
    <property type="match status" value="1"/>
</dbReference>
<dbReference type="PROSITE" id="PS50280">
    <property type="entry name" value="SET"/>
    <property type="match status" value="1"/>
</dbReference>
<dbReference type="EMBL" id="PYWC01000042">
    <property type="protein sequence ID" value="PWW75814.1"/>
    <property type="molecule type" value="Genomic_DNA"/>
</dbReference>
<evidence type="ECO:0000256" key="7">
    <source>
        <dbReference type="SAM" id="MobiDB-lite"/>
    </source>
</evidence>
<evidence type="ECO:0000313" key="10">
    <source>
        <dbReference type="Proteomes" id="UP000246991"/>
    </source>
</evidence>
<dbReference type="SUPFAM" id="SSF82199">
    <property type="entry name" value="SET domain"/>
    <property type="match status" value="1"/>
</dbReference>
<feature type="region of interest" description="Disordered" evidence="7">
    <location>
        <begin position="262"/>
        <end position="306"/>
    </location>
</feature>
<dbReference type="GO" id="GO:0005634">
    <property type="term" value="C:nucleus"/>
    <property type="evidence" value="ECO:0007669"/>
    <property type="project" value="TreeGrafter"/>
</dbReference>
<comment type="caution">
    <text evidence="9">The sequence shown here is derived from an EMBL/GenBank/DDBJ whole genome shotgun (WGS) entry which is preliminary data.</text>
</comment>
<dbReference type="InterPro" id="IPR046341">
    <property type="entry name" value="SET_dom_sf"/>
</dbReference>
<dbReference type="Pfam" id="PF00856">
    <property type="entry name" value="SET"/>
    <property type="match status" value="1"/>
</dbReference>
<dbReference type="PANTHER" id="PTHR12977:SF4">
    <property type="entry name" value="HISTONE-LYSINE N-METHYLTRANSFERASE KMT5B"/>
    <property type="match status" value="1"/>
</dbReference>
<dbReference type="Gene3D" id="2.170.270.10">
    <property type="entry name" value="SET domain"/>
    <property type="match status" value="1"/>
</dbReference>
<feature type="region of interest" description="Disordered" evidence="7">
    <location>
        <begin position="483"/>
        <end position="511"/>
    </location>
</feature>
<evidence type="ECO:0000256" key="1">
    <source>
        <dbReference type="ARBA" id="ARBA00001984"/>
    </source>
</evidence>
<dbReference type="AlphaFoldDB" id="A0A317SMU7"/>
<comment type="function">
    <text evidence="1">Histone methyltransferase that trimethylates 'Lys-20' of histone H4 to form H4K20me3.</text>
</comment>
<dbReference type="Proteomes" id="UP000246991">
    <property type="component" value="Unassembled WGS sequence"/>
</dbReference>
<name>A0A317SMU7_9PEZI</name>
<evidence type="ECO:0000259" key="8">
    <source>
        <dbReference type="PROSITE" id="PS50280"/>
    </source>
</evidence>
<feature type="region of interest" description="Disordered" evidence="7">
    <location>
        <begin position="565"/>
        <end position="592"/>
    </location>
</feature>
<dbReference type="InterPro" id="IPR001214">
    <property type="entry name" value="SET_dom"/>
</dbReference>
<protein>
    <recommendedName>
        <fullName evidence="3">Histone-lysine N-methyltransferase SET9</fullName>
        <ecNumber evidence="4">2.1.1.372</ecNumber>
    </recommendedName>
    <alternativeName>
        <fullName evidence="2">Histone-lysine N-methyltransferase set9</fullName>
    </alternativeName>
    <alternativeName>
        <fullName evidence="5">SET domain protein 9</fullName>
    </alternativeName>
</protein>
<reference evidence="9 10" key="1">
    <citation type="submission" date="2018-03" db="EMBL/GenBank/DDBJ databases">
        <title>Genomes of Pezizomycetes fungi and the evolution of truffles.</title>
        <authorList>
            <person name="Murat C."/>
            <person name="Payen T."/>
            <person name="Noel B."/>
            <person name="Kuo A."/>
            <person name="Martin F.M."/>
        </authorList>
    </citation>
    <scope>NUCLEOTIDE SEQUENCE [LARGE SCALE GENOMIC DNA]</scope>
    <source>
        <strain evidence="9">091103-1</strain>
    </source>
</reference>
<sequence length="592" mass="65370">MLSPTNSGSILSLLAEYDDFLTDSLVDRVHYWTTIRKIKGAYHPSRRLNTKAILRIVVEDVVRDKNVKVALENFLCLPGVVQYLRGGTHIEPEFSKYTCSPLPIDLSARRCLRTRKDLRRGEMVKYLTGVLVKMSDNEEQYYSQVQSDFSIIYSSRVGAMSLLLGPARFINHDCEPNCKFTTAGKEHVNLYVERDIKAGEEITVRYADDYFGEGNRECLCRTCEGLGRSGWTSEAAIGDPHPIEEDGSAIQAVAGGFVLARRSKRKRNSTHSPTIQEAKKQKTSGNGSSVPSPPNSVRGLSEGLRSTPPVLDMSMHSGYSTPMLGAIGPETPPETDGAVTPMNFAEVSRASALLSASEARVGEINEPPQCAPSSLLLGKLAEGCLSGAGAQSEAIVNPPRSALQARPLPQITVNPTCDDRDSMVGLGQPPTVAGGFLDGTLREFECDARRASDDELSDFTEVDDSDFDDETWTIDIKRLTRKRRAKAKRGSRVKGSEPQLHPSEPPPRRVPGDYLAQNKSSISCICADCRESFFHAEKFNIPTTCKRCERHTKIYKFGWPKTMGKKNETADQYKDHRGAQRPVLSNGHGRRR</sequence>
<dbReference type="CDD" id="cd10524">
    <property type="entry name" value="SET_Suv4-20-like"/>
    <property type="match status" value="1"/>
</dbReference>
<evidence type="ECO:0000256" key="2">
    <source>
        <dbReference type="ARBA" id="ARBA00014232"/>
    </source>
</evidence>
<comment type="catalytic activity">
    <reaction evidence="6">
        <text>L-lysyl(20)-[histone H4] + 3 S-adenosyl-L-methionine = N(6),N(6),N(6)-trimethyl-L-lysyl(20)-[histone H4] + 3 S-adenosyl-L-homocysteine + 3 H(+)</text>
        <dbReference type="Rhea" id="RHEA:64456"/>
        <dbReference type="Rhea" id="RHEA-COMP:15554"/>
        <dbReference type="Rhea" id="RHEA-COMP:15998"/>
        <dbReference type="ChEBI" id="CHEBI:15378"/>
        <dbReference type="ChEBI" id="CHEBI:29969"/>
        <dbReference type="ChEBI" id="CHEBI:57856"/>
        <dbReference type="ChEBI" id="CHEBI:59789"/>
        <dbReference type="ChEBI" id="CHEBI:61961"/>
        <dbReference type="EC" id="2.1.1.372"/>
    </reaction>
</comment>
<feature type="compositionally biased region" description="Basic and acidic residues" evidence="7">
    <location>
        <begin position="565"/>
        <end position="578"/>
    </location>
</feature>
<evidence type="ECO:0000256" key="3">
    <source>
        <dbReference type="ARBA" id="ARBA00015413"/>
    </source>
</evidence>
<proteinExistence type="predicted"/>
<gene>
    <name evidence="9" type="ORF">C7212DRAFT_358402</name>
</gene>
<dbReference type="OrthoDB" id="6627536at2759"/>
<dbReference type="InterPro" id="IPR025783">
    <property type="entry name" value="Set9_fungi"/>
</dbReference>
<dbReference type="EC" id="2.1.1.372" evidence="4"/>
<evidence type="ECO:0000256" key="6">
    <source>
        <dbReference type="ARBA" id="ARBA00048081"/>
    </source>
</evidence>
<evidence type="ECO:0000256" key="4">
    <source>
        <dbReference type="ARBA" id="ARBA00024057"/>
    </source>
</evidence>
<evidence type="ECO:0000313" key="9">
    <source>
        <dbReference type="EMBL" id="PWW75814.1"/>
    </source>
</evidence>
<dbReference type="STRING" id="42249.A0A317SMU7"/>
<dbReference type="PROSITE" id="PS51567">
    <property type="entry name" value="SAM_MT43_SUVAR420_1"/>
    <property type="match status" value="1"/>
</dbReference>
<keyword evidence="10" id="KW-1185">Reference proteome</keyword>
<evidence type="ECO:0000256" key="5">
    <source>
        <dbReference type="ARBA" id="ARBA00030653"/>
    </source>
</evidence>
<dbReference type="InterPro" id="IPR039977">
    <property type="entry name" value="Suv4-20/Set9"/>
</dbReference>
<accession>A0A317SMU7</accession>
<feature type="domain" description="SET" evidence="8">
    <location>
        <begin position="92"/>
        <end position="207"/>
    </location>
</feature>
<feature type="compositionally biased region" description="Basic residues" evidence="7">
    <location>
        <begin position="483"/>
        <end position="492"/>
    </location>
</feature>
<dbReference type="PANTHER" id="PTHR12977">
    <property type="entry name" value="SUPPRESSOR OF VARIEGATION 4-20-RELATED"/>
    <property type="match status" value="1"/>
</dbReference>